<keyword evidence="2" id="KW-0227">DNA damage</keyword>
<dbReference type="PANTHER" id="PTHR35369">
    <property type="entry name" value="BLR3025 PROTEIN-RELATED"/>
    <property type="match status" value="1"/>
</dbReference>
<dbReference type="PANTHER" id="PTHR35369:SF2">
    <property type="entry name" value="BLR3025 PROTEIN"/>
    <property type="match status" value="1"/>
</dbReference>
<feature type="domain" description="UmuC" evidence="4">
    <location>
        <begin position="65"/>
        <end position="131"/>
    </location>
</feature>
<evidence type="ECO:0000256" key="1">
    <source>
        <dbReference type="ARBA" id="ARBA00010945"/>
    </source>
</evidence>
<evidence type="ECO:0000259" key="4">
    <source>
        <dbReference type="PROSITE" id="PS50173"/>
    </source>
</evidence>
<comment type="similarity">
    <text evidence="1">Belongs to the DNA polymerase type-Y family.</text>
</comment>
<dbReference type="InterPro" id="IPR050356">
    <property type="entry name" value="SulA_CellDiv_inhibitor"/>
</dbReference>
<evidence type="ECO:0000256" key="2">
    <source>
        <dbReference type="ARBA" id="ARBA00022763"/>
    </source>
</evidence>
<evidence type="ECO:0000313" key="5">
    <source>
        <dbReference type="EMBL" id="TLQ38968.1"/>
    </source>
</evidence>
<dbReference type="GO" id="GO:0006281">
    <property type="term" value="P:DNA repair"/>
    <property type="evidence" value="ECO:0007669"/>
    <property type="project" value="InterPro"/>
</dbReference>
<sequence length="336" mass="35735">MSEEPQASRVASVMHVRCPMGLPEPVFRQVMELLCDVSPVVQVIPPRAALVELRGALRFFGTGPRQIAEVVRLRSIALLGVDLRIGTGASWAVAATASGQVPEPGGVLSVATEETESFLAPLPIEALHGIGARQAAALRGYGLYTVGALAAVPAATVQRILGGRAGRAASDRARGWDPRPVTPRALPASASVRRRFTQQVLDGAPVRASLLELVVRLGDLLRRRDQAARAVTLQLTFASGAAPWEKTRRLREPSAHDEDLRTAAYQLLDAAGLQRARLVGMALRGEDLLASDQVAEQISLDRVREARLRAEVAVDRANMRFGAGTVGPAALLGKAS</sequence>
<comment type="caution">
    <text evidence="5">The sequence shown here is derived from an EMBL/GenBank/DDBJ whole genome shotgun (WGS) entry which is preliminary data.</text>
</comment>
<dbReference type="AlphaFoldDB" id="A0A5R9DRE4"/>
<dbReference type="Proteomes" id="UP000305921">
    <property type="component" value="Unassembled WGS sequence"/>
</dbReference>
<dbReference type="InterPro" id="IPR017961">
    <property type="entry name" value="DNA_pol_Y-fam_little_finger"/>
</dbReference>
<dbReference type="InterPro" id="IPR043502">
    <property type="entry name" value="DNA/RNA_pol_sf"/>
</dbReference>
<dbReference type="Gene3D" id="1.10.150.20">
    <property type="entry name" value="5' to 3' exonuclease, C-terminal subdomain"/>
    <property type="match status" value="1"/>
</dbReference>
<dbReference type="OrthoDB" id="4317601at2"/>
<dbReference type="SUPFAM" id="SSF56672">
    <property type="entry name" value="DNA/RNA polymerases"/>
    <property type="match status" value="1"/>
</dbReference>
<protein>
    <recommendedName>
        <fullName evidence="4">UmuC domain-containing protein</fullName>
    </recommendedName>
</protein>
<dbReference type="Gene3D" id="3.30.70.270">
    <property type="match status" value="1"/>
</dbReference>
<dbReference type="InterPro" id="IPR001126">
    <property type="entry name" value="UmuC"/>
</dbReference>
<dbReference type="RefSeq" id="WP_138058338.1">
    <property type="nucleotide sequence ID" value="NZ_VAWE01000003.1"/>
</dbReference>
<dbReference type="EMBL" id="VAWE01000003">
    <property type="protein sequence ID" value="TLQ38968.1"/>
    <property type="molecule type" value="Genomic_DNA"/>
</dbReference>
<keyword evidence="6" id="KW-1185">Reference proteome</keyword>
<reference evidence="5 6" key="1">
    <citation type="submission" date="2019-05" db="EMBL/GenBank/DDBJ databases">
        <title>Streptomyces marianii sp. nov., a novel marine actinomycete from southern coast of India.</title>
        <authorList>
            <person name="Iniyan A.M."/>
            <person name="Wink J."/>
            <person name="Ramprasad E."/>
            <person name="Ramana C.V."/>
            <person name="Bunk B."/>
            <person name="Sproer C."/>
            <person name="Joseph F.-J.R.S."/>
            <person name="Vincent S.G.P."/>
        </authorList>
    </citation>
    <scope>NUCLEOTIDE SEQUENCE [LARGE SCALE GENOMIC DNA]</scope>
    <source>
        <strain evidence="5 6">ICN19</strain>
    </source>
</reference>
<gene>
    <name evidence="5" type="ORF">FEF34_39820</name>
</gene>
<accession>A0A5R9DRE4</accession>
<evidence type="ECO:0000256" key="3">
    <source>
        <dbReference type="ARBA" id="ARBA00025589"/>
    </source>
</evidence>
<dbReference type="Gene3D" id="3.30.1490.100">
    <property type="entry name" value="DNA polymerase, Y-family, little finger domain"/>
    <property type="match status" value="1"/>
</dbReference>
<dbReference type="InterPro" id="IPR043128">
    <property type="entry name" value="Rev_trsase/Diguanyl_cyclase"/>
</dbReference>
<dbReference type="InterPro" id="IPR036775">
    <property type="entry name" value="DNA_pol_Y-fam_lit_finger_sf"/>
</dbReference>
<dbReference type="GO" id="GO:0003684">
    <property type="term" value="F:damaged DNA binding"/>
    <property type="evidence" value="ECO:0007669"/>
    <property type="project" value="InterPro"/>
</dbReference>
<organism evidence="5 6">
    <name type="scientific">Streptomyces marianii</name>
    <dbReference type="NCBI Taxonomy" id="1817406"/>
    <lineage>
        <taxon>Bacteria</taxon>
        <taxon>Bacillati</taxon>
        <taxon>Actinomycetota</taxon>
        <taxon>Actinomycetes</taxon>
        <taxon>Kitasatosporales</taxon>
        <taxon>Streptomycetaceae</taxon>
        <taxon>Streptomyces</taxon>
    </lineage>
</organism>
<dbReference type="PROSITE" id="PS50173">
    <property type="entry name" value="UMUC"/>
    <property type="match status" value="1"/>
</dbReference>
<evidence type="ECO:0000313" key="6">
    <source>
        <dbReference type="Proteomes" id="UP000305921"/>
    </source>
</evidence>
<comment type="function">
    <text evidence="3">Poorly processive, error-prone DNA polymerase involved in untargeted mutagenesis. Copies undamaged DNA at stalled replication forks, which arise in vivo from mismatched or misaligned primer ends. These misaligned primers can be extended by PolIV. Exhibits no 3'-5' exonuclease (proofreading) activity. May be involved in translesional synthesis, in conjunction with the beta clamp from PolIII.</text>
</comment>
<proteinExistence type="inferred from homology"/>
<dbReference type="Pfam" id="PF11799">
    <property type="entry name" value="IMS_C"/>
    <property type="match status" value="1"/>
</dbReference>
<name>A0A5R9DRE4_9ACTN</name>